<reference evidence="2 3" key="1">
    <citation type="submission" date="2017-06" db="EMBL/GenBank/DDBJ databases">
        <authorList>
            <person name="Kim H.J."/>
            <person name="Triplett B.A."/>
        </authorList>
    </citation>
    <scope>NUCLEOTIDE SEQUENCE [LARGE SCALE GENOMIC DNA]</scope>
    <source>
        <strain evidence="2 3">U15</strain>
    </source>
</reference>
<evidence type="ECO:0000256" key="1">
    <source>
        <dbReference type="SAM" id="MobiDB-lite"/>
    </source>
</evidence>
<organism evidence="2 3">
    <name type="scientific">Noviherbaspirillum humi</name>
    <dbReference type="NCBI Taxonomy" id="1688639"/>
    <lineage>
        <taxon>Bacteria</taxon>
        <taxon>Pseudomonadati</taxon>
        <taxon>Pseudomonadota</taxon>
        <taxon>Betaproteobacteria</taxon>
        <taxon>Burkholderiales</taxon>
        <taxon>Oxalobacteraceae</taxon>
        <taxon>Noviherbaspirillum</taxon>
    </lineage>
</organism>
<gene>
    <name evidence="2" type="ORF">SAMN06265795_11083</name>
</gene>
<evidence type="ECO:0000313" key="2">
    <source>
        <dbReference type="EMBL" id="SNS96145.1"/>
    </source>
</evidence>
<accession>A0A239IRI5</accession>
<dbReference type="EMBL" id="FZOT01000010">
    <property type="protein sequence ID" value="SNS96145.1"/>
    <property type="molecule type" value="Genomic_DNA"/>
</dbReference>
<protein>
    <recommendedName>
        <fullName evidence="4">D-isomer specific 2-hydroxyacid dehydrogenase, NAD binding domain</fullName>
    </recommendedName>
</protein>
<sequence>MAGKLHAAGVDSLKNEPRTAPHLFQAVPNALLSPHIGGVTADAGTGTGAAKNILDVLHGPIRRLSPKPRQALPVTPPITGSTMPVMKLEQTGEARKT</sequence>
<feature type="region of interest" description="Disordered" evidence="1">
    <location>
        <begin position="64"/>
        <end position="97"/>
    </location>
</feature>
<dbReference type="Proteomes" id="UP000198284">
    <property type="component" value="Unassembled WGS sequence"/>
</dbReference>
<dbReference type="AlphaFoldDB" id="A0A239IRI5"/>
<evidence type="ECO:0008006" key="4">
    <source>
        <dbReference type="Google" id="ProtNLM"/>
    </source>
</evidence>
<proteinExistence type="predicted"/>
<evidence type="ECO:0000313" key="3">
    <source>
        <dbReference type="Proteomes" id="UP000198284"/>
    </source>
</evidence>
<name>A0A239IRI5_9BURK</name>
<keyword evidence="3" id="KW-1185">Reference proteome</keyword>
<dbReference type="Gene3D" id="3.40.50.720">
    <property type="entry name" value="NAD(P)-binding Rossmann-like Domain"/>
    <property type="match status" value="2"/>
</dbReference>